<dbReference type="Gene3D" id="2.60.40.10">
    <property type="entry name" value="Immunoglobulins"/>
    <property type="match status" value="1"/>
</dbReference>
<evidence type="ECO:0000256" key="6">
    <source>
        <dbReference type="PROSITE-ProRule" id="PRU00323"/>
    </source>
</evidence>
<reference evidence="9" key="1">
    <citation type="submission" date="2025-08" db="UniProtKB">
        <authorList>
            <consortium name="Ensembl"/>
        </authorList>
    </citation>
    <scope>IDENTIFICATION</scope>
</reference>
<sequence length="359" mass="39216">DLHNAIMFSSLARPLGAASSIVNMRRITHPTVKQTLAGKASLPCVFTLQTNSSNQPPHLLWTRVGLPAGGQSTLREQIVNLVLQNFFFCAKGDVIRVNKAFSGRITLPGYAANPLNATMEISSLRTNDSGTYHCQVVMDNDYERDTVPLVVSGVVFHYQAPGARYALSFMDAQQACQEMSAQMATPAQLWASYYDGFASCAAGWLDDQTVRYSVQLSELGCYGHREHSAGVRNYGKKDPKELFDVYCFTKELDGEVFHTSVPGRLSLSSASDRCVSLGGQLATVGQLYLAWRSGLDSCAPGWLSDGSVRYPVMWPRPECGGSQTGVRTVTPNSATDNTTALYDAYCYRDCSLSILAIRI</sequence>
<dbReference type="GO" id="GO:0007155">
    <property type="term" value="P:cell adhesion"/>
    <property type="evidence" value="ECO:0007669"/>
    <property type="project" value="InterPro"/>
</dbReference>
<dbReference type="InterPro" id="IPR007110">
    <property type="entry name" value="Ig-like_dom"/>
</dbReference>
<keyword evidence="3" id="KW-0677">Repeat</keyword>
<keyword evidence="4 6" id="KW-1015">Disulfide bond</keyword>
<dbReference type="GO" id="GO:0005540">
    <property type="term" value="F:hyaluronic acid binding"/>
    <property type="evidence" value="ECO:0007669"/>
    <property type="project" value="InterPro"/>
</dbReference>
<dbReference type="GO" id="GO:0007417">
    <property type="term" value="P:central nervous system development"/>
    <property type="evidence" value="ECO:0007669"/>
    <property type="project" value="TreeGrafter"/>
</dbReference>
<dbReference type="SMART" id="SM00406">
    <property type="entry name" value="IGv"/>
    <property type="match status" value="1"/>
</dbReference>
<dbReference type="InterPro" id="IPR016187">
    <property type="entry name" value="CTDL_fold"/>
</dbReference>
<evidence type="ECO:0000313" key="9">
    <source>
        <dbReference type="Ensembl" id="ENSMMOP00000014006.1"/>
    </source>
</evidence>
<feature type="disulfide bond" evidence="6">
    <location>
        <begin position="200"/>
        <end position="221"/>
    </location>
</feature>
<dbReference type="InterPro" id="IPR013783">
    <property type="entry name" value="Ig-like_fold"/>
</dbReference>
<dbReference type="GO" id="GO:0001501">
    <property type="term" value="P:skeletal system development"/>
    <property type="evidence" value="ECO:0007669"/>
    <property type="project" value="TreeGrafter"/>
</dbReference>
<dbReference type="GO" id="GO:0005615">
    <property type="term" value="C:extracellular space"/>
    <property type="evidence" value="ECO:0007669"/>
    <property type="project" value="TreeGrafter"/>
</dbReference>
<dbReference type="FunFam" id="3.10.100.10:FF:000002">
    <property type="entry name" value="Hyaluronan proteoglycan link protein 1"/>
    <property type="match status" value="2"/>
</dbReference>
<protein>
    <recommendedName>
        <fullName evidence="11">Ig-like domain-containing protein</fullName>
    </recommendedName>
</protein>
<keyword evidence="5" id="KW-0393">Immunoglobulin domain</keyword>
<evidence type="ECO:0000259" key="7">
    <source>
        <dbReference type="PROSITE" id="PS50835"/>
    </source>
</evidence>
<dbReference type="SMART" id="SM00409">
    <property type="entry name" value="IG"/>
    <property type="match status" value="1"/>
</dbReference>
<feature type="disulfide bond" evidence="6">
    <location>
        <begin position="298"/>
        <end position="319"/>
    </location>
</feature>
<evidence type="ECO:0008006" key="11">
    <source>
        <dbReference type="Google" id="ProtNLM"/>
    </source>
</evidence>
<evidence type="ECO:0000256" key="2">
    <source>
        <dbReference type="ARBA" id="ARBA00022525"/>
    </source>
</evidence>
<dbReference type="InterPro" id="IPR003599">
    <property type="entry name" value="Ig_sub"/>
</dbReference>
<evidence type="ECO:0000259" key="8">
    <source>
        <dbReference type="PROSITE" id="PS50963"/>
    </source>
</evidence>
<dbReference type="InterPro" id="IPR036179">
    <property type="entry name" value="Ig-like_dom_sf"/>
</dbReference>
<evidence type="ECO:0000256" key="1">
    <source>
        <dbReference type="ARBA" id="ARBA00004613"/>
    </source>
</evidence>
<dbReference type="PANTHER" id="PTHR22804">
    <property type="entry name" value="AGGRECAN/VERSICAN PROTEOGLYCAN"/>
    <property type="match status" value="1"/>
</dbReference>
<evidence type="ECO:0000313" key="10">
    <source>
        <dbReference type="Proteomes" id="UP000261620"/>
    </source>
</evidence>
<comment type="subcellular location">
    <subcellularLocation>
        <location evidence="1">Secreted</location>
    </subcellularLocation>
</comment>
<dbReference type="InterPro" id="IPR000538">
    <property type="entry name" value="Link_dom"/>
</dbReference>
<dbReference type="Gene3D" id="3.10.100.10">
    <property type="entry name" value="Mannose-Binding Protein A, subunit A"/>
    <property type="match status" value="2"/>
</dbReference>
<feature type="domain" description="Link" evidence="8">
    <location>
        <begin position="255"/>
        <end position="348"/>
    </location>
</feature>
<dbReference type="OMA" id="NERINQY"/>
<dbReference type="Proteomes" id="UP000261620">
    <property type="component" value="Unplaced"/>
</dbReference>
<dbReference type="SUPFAM" id="SSF56436">
    <property type="entry name" value="C-type lectin-like"/>
    <property type="match status" value="2"/>
</dbReference>
<dbReference type="CDD" id="cd03517">
    <property type="entry name" value="Link_domain_CSPGs_modules_1_3"/>
    <property type="match status" value="1"/>
</dbReference>
<feature type="domain" description="Link" evidence="8">
    <location>
        <begin position="154"/>
        <end position="249"/>
    </location>
</feature>
<dbReference type="Pfam" id="PF07686">
    <property type="entry name" value="V-set"/>
    <property type="match status" value="1"/>
</dbReference>
<comment type="caution">
    <text evidence="6">Lacks conserved residue(s) required for the propagation of feature annotation.</text>
</comment>
<evidence type="ECO:0000256" key="3">
    <source>
        <dbReference type="ARBA" id="ARBA00022737"/>
    </source>
</evidence>
<dbReference type="InterPro" id="IPR016186">
    <property type="entry name" value="C-type_lectin-like/link_sf"/>
</dbReference>
<name>A0A3Q3WAZ0_MOLML</name>
<accession>A0A3Q3WAZ0</accession>
<dbReference type="GO" id="GO:0045202">
    <property type="term" value="C:synapse"/>
    <property type="evidence" value="ECO:0007669"/>
    <property type="project" value="TreeGrafter"/>
</dbReference>
<reference evidence="9" key="2">
    <citation type="submission" date="2025-09" db="UniProtKB">
        <authorList>
            <consortium name="Ensembl"/>
        </authorList>
    </citation>
    <scope>IDENTIFICATION</scope>
</reference>
<dbReference type="PROSITE" id="PS50963">
    <property type="entry name" value="LINK_2"/>
    <property type="match status" value="2"/>
</dbReference>
<dbReference type="AlphaFoldDB" id="A0A3Q3WAZ0"/>
<dbReference type="PROSITE" id="PS01241">
    <property type="entry name" value="LINK_1"/>
    <property type="match status" value="1"/>
</dbReference>
<organism evidence="9 10">
    <name type="scientific">Mola mola</name>
    <name type="common">Ocean sunfish</name>
    <name type="synonym">Tetraodon mola</name>
    <dbReference type="NCBI Taxonomy" id="94237"/>
    <lineage>
        <taxon>Eukaryota</taxon>
        <taxon>Metazoa</taxon>
        <taxon>Chordata</taxon>
        <taxon>Craniata</taxon>
        <taxon>Vertebrata</taxon>
        <taxon>Euteleostomi</taxon>
        <taxon>Actinopterygii</taxon>
        <taxon>Neopterygii</taxon>
        <taxon>Teleostei</taxon>
        <taxon>Neoteleostei</taxon>
        <taxon>Acanthomorphata</taxon>
        <taxon>Eupercaria</taxon>
        <taxon>Tetraodontiformes</taxon>
        <taxon>Molidae</taxon>
        <taxon>Mola</taxon>
    </lineage>
</organism>
<dbReference type="GO" id="GO:0072534">
    <property type="term" value="C:perineuronal net"/>
    <property type="evidence" value="ECO:0007669"/>
    <property type="project" value="TreeGrafter"/>
</dbReference>
<dbReference type="PROSITE" id="PS50835">
    <property type="entry name" value="IG_LIKE"/>
    <property type="match status" value="1"/>
</dbReference>
<dbReference type="PRINTS" id="PR01265">
    <property type="entry name" value="LINKMODULE"/>
</dbReference>
<dbReference type="SUPFAM" id="SSF48726">
    <property type="entry name" value="Immunoglobulin"/>
    <property type="match status" value="1"/>
</dbReference>
<dbReference type="PANTHER" id="PTHR22804:SF24">
    <property type="entry name" value="NEUROCAN CORE PROTEIN"/>
    <property type="match status" value="1"/>
</dbReference>
<dbReference type="Pfam" id="PF00193">
    <property type="entry name" value="Xlink"/>
    <property type="match status" value="2"/>
</dbReference>
<dbReference type="InterPro" id="IPR050691">
    <property type="entry name" value="Hyaluronan_bind_Proteoglycan"/>
</dbReference>
<evidence type="ECO:0000256" key="4">
    <source>
        <dbReference type="ARBA" id="ARBA00023157"/>
    </source>
</evidence>
<dbReference type="InterPro" id="IPR013106">
    <property type="entry name" value="Ig_V-set"/>
</dbReference>
<dbReference type="GO" id="GO:0002052">
    <property type="term" value="P:positive regulation of neuroblast proliferation"/>
    <property type="evidence" value="ECO:0007669"/>
    <property type="project" value="TreeGrafter"/>
</dbReference>
<keyword evidence="2" id="KW-0964">Secreted</keyword>
<evidence type="ECO:0000256" key="5">
    <source>
        <dbReference type="ARBA" id="ARBA00023319"/>
    </source>
</evidence>
<keyword evidence="10" id="KW-1185">Reference proteome</keyword>
<feature type="domain" description="Ig-like" evidence="7">
    <location>
        <begin position="14"/>
        <end position="150"/>
    </location>
</feature>
<dbReference type="Ensembl" id="ENSMMOT00000014234.1">
    <property type="protein sequence ID" value="ENSMMOP00000014006.1"/>
    <property type="gene ID" value="ENSMMOG00000010725.1"/>
</dbReference>
<dbReference type="SMART" id="SM00445">
    <property type="entry name" value="LINK"/>
    <property type="match status" value="2"/>
</dbReference>
<proteinExistence type="predicted"/>
<dbReference type="GO" id="GO:0010001">
    <property type="term" value="P:glial cell differentiation"/>
    <property type="evidence" value="ECO:0007669"/>
    <property type="project" value="TreeGrafter"/>
</dbReference>
<dbReference type="STRING" id="94237.ENSMMOP00000014006"/>